<organism evidence="1">
    <name type="scientific">Anguilla anguilla</name>
    <name type="common">European freshwater eel</name>
    <name type="synonym">Muraena anguilla</name>
    <dbReference type="NCBI Taxonomy" id="7936"/>
    <lineage>
        <taxon>Eukaryota</taxon>
        <taxon>Metazoa</taxon>
        <taxon>Chordata</taxon>
        <taxon>Craniata</taxon>
        <taxon>Vertebrata</taxon>
        <taxon>Euteleostomi</taxon>
        <taxon>Actinopterygii</taxon>
        <taxon>Neopterygii</taxon>
        <taxon>Teleostei</taxon>
        <taxon>Anguilliformes</taxon>
        <taxon>Anguillidae</taxon>
        <taxon>Anguilla</taxon>
    </lineage>
</organism>
<dbReference type="AlphaFoldDB" id="A0A0E9XCT8"/>
<sequence length="25" mass="3109">MNLMFSFFCRDDWVPIGNRLFKRKS</sequence>
<reference evidence="1" key="2">
    <citation type="journal article" date="2015" name="Fish Shellfish Immunol.">
        <title>Early steps in the European eel (Anguilla anguilla)-Vibrio vulnificus interaction in the gills: Role of the RtxA13 toxin.</title>
        <authorList>
            <person name="Callol A."/>
            <person name="Pajuelo D."/>
            <person name="Ebbesson L."/>
            <person name="Teles M."/>
            <person name="MacKenzie S."/>
            <person name="Amaro C."/>
        </authorList>
    </citation>
    <scope>NUCLEOTIDE SEQUENCE</scope>
</reference>
<name>A0A0E9XCT8_ANGAN</name>
<proteinExistence type="predicted"/>
<dbReference type="EMBL" id="GBXM01009084">
    <property type="protein sequence ID" value="JAH99493.1"/>
    <property type="molecule type" value="Transcribed_RNA"/>
</dbReference>
<evidence type="ECO:0000313" key="1">
    <source>
        <dbReference type="EMBL" id="JAH99493.1"/>
    </source>
</evidence>
<accession>A0A0E9XCT8</accession>
<reference evidence="1" key="1">
    <citation type="submission" date="2014-11" db="EMBL/GenBank/DDBJ databases">
        <authorList>
            <person name="Amaro Gonzalez C."/>
        </authorList>
    </citation>
    <scope>NUCLEOTIDE SEQUENCE</scope>
</reference>
<protein>
    <submittedName>
        <fullName evidence="1">Uncharacterized protein</fullName>
    </submittedName>
</protein>